<dbReference type="Pfam" id="PF02544">
    <property type="entry name" value="Steroid_dh"/>
    <property type="match status" value="1"/>
</dbReference>
<keyword evidence="3 5" id="KW-1133">Transmembrane helix</keyword>
<proteinExistence type="predicted"/>
<evidence type="ECO:0000256" key="1">
    <source>
        <dbReference type="ARBA" id="ARBA00004141"/>
    </source>
</evidence>
<comment type="subcellular location">
    <subcellularLocation>
        <location evidence="1">Membrane</location>
        <topology evidence="1">Multi-pass membrane protein</topology>
    </subcellularLocation>
</comment>
<keyword evidence="2 5" id="KW-0812">Transmembrane</keyword>
<evidence type="ECO:0000259" key="6">
    <source>
        <dbReference type="Pfam" id="PF02544"/>
    </source>
</evidence>
<dbReference type="KEGG" id="cei:CEPID_12155"/>
<keyword evidence="4 5" id="KW-0472">Membrane</keyword>
<name>A0A0G3GT01_9CORY</name>
<dbReference type="STRING" id="1050174.CEPID_12155"/>
<dbReference type="FunFam" id="1.20.120.1630:FF:000014">
    <property type="entry name" value="Steroid 5-alpha reductase, putative"/>
    <property type="match status" value="1"/>
</dbReference>
<dbReference type="InterPro" id="IPR001104">
    <property type="entry name" value="3-oxo-5_a-steroid_4-DH_C"/>
</dbReference>
<feature type="transmembrane region" description="Helical" evidence="5">
    <location>
        <begin position="191"/>
        <end position="212"/>
    </location>
</feature>
<evidence type="ECO:0000256" key="2">
    <source>
        <dbReference type="ARBA" id="ARBA00022692"/>
    </source>
</evidence>
<feature type="transmembrane region" description="Helical" evidence="5">
    <location>
        <begin position="100"/>
        <end position="119"/>
    </location>
</feature>
<dbReference type="InterPro" id="IPR039357">
    <property type="entry name" value="SRD5A/TECR"/>
</dbReference>
<evidence type="ECO:0000313" key="7">
    <source>
        <dbReference type="EMBL" id="AKK04254.1"/>
    </source>
</evidence>
<feature type="domain" description="3-oxo-5-alpha-steroid 4-dehydrogenase C-terminal" evidence="6">
    <location>
        <begin position="101"/>
        <end position="247"/>
    </location>
</feature>
<dbReference type="EMBL" id="CP011541">
    <property type="protein sequence ID" value="AKK04254.1"/>
    <property type="molecule type" value="Genomic_DNA"/>
</dbReference>
<dbReference type="GO" id="GO:0047751">
    <property type="term" value="F:3-oxo-5-alpha-steroid 4-dehydrogenase (NADP+) activity"/>
    <property type="evidence" value="ECO:0007669"/>
    <property type="project" value="UniProtKB-EC"/>
</dbReference>
<keyword evidence="7" id="KW-0560">Oxidoreductase</keyword>
<gene>
    <name evidence="7" type="ORF">CEPID_12155</name>
</gene>
<dbReference type="AlphaFoldDB" id="A0A0G3GT01"/>
<sequence>MTLDLFIVAWIGIALFALAALWFIDAPYGRQMRSGWGPGVPNRLAWTLMEVVVLVSFYAVVWASGVELSLPTITFAALLTCHYVNRSFIYPWRTRTKGKVMPLSIMLMSVLFNSVNGFFLGSDLTALNRDSSWFSDPRFMIGLVIFGCGMALNMHSDNILLRLRKPGDTGYHIPRGGAFRWVTSPNLLGEIIEWIGFAILTWSLSGLAFALWTCANLVPRARSNQRWYQQKFPDYPSDRRVLVPGVW</sequence>
<feature type="transmembrane region" description="Helical" evidence="5">
    <location>
        <begin position="68"/>
        <end position="88"/>
    </location>
</feature>
<dbReference type="EC" id="1.3.1.22" evidence="7"/>
<feature type="transmembrane region" description="Helical" evidence="5">
    <location>
        <begin position="44"/>
        <end position="62"/>
    </location>
</feature>
<dbReference type="Gene3D" id="1.20.120.1630">
    <property type="match status" value="1"/>
</dbReference>
<dbReference type="PANTHER" id="PTHR10556">
    <property type="entry name" value="3-OXO-5-ALPHA-STEROID 4-DEHYDROGENASE"/>
    <property type="match status" value="1"/>
</dbReference>
<protein>
    <submittedName>
        <fullName evidence="7">3-oxo-5-alpha-steroid 4-dehydrogenase</fullName>
        <ecNumber evidence="7">1.3.1.22</ecNumber>
    </submittedName>
</protein>
<accession>A0A0G3GT01</accession>
<dbReference type="RefSeq" id="WP_047241123.1">
    <property type="nucleotide sequence ID" value="NZ_CP011541.1"/>
</dbReference>
<dbReference type="PATRIC" id="fig|1050174.4.peg.2455"/>
<dbReference type="InterPro" id="IPR016636">
    <property type="entry name" value="3-oxo-5-alpha-steroid_4-DH"/>
</dbReference>
<reference evidence="7 8" key="1">
    <citation type="submission" date="2015-05" db="EMBL/GenBank/DDBJ databases">
        <title>Complete genome sequence of Corynebacterium epidermidicanis DSM 45586, isolated from the skin of a dog suffering from pruritus.</title>
        <authorList>
            <person name="Ruckert C."/>
            <person name="Albersmeier A."/>
            <person name="Winkler A."/>
            <person name="Tauch A."/>
        </authorList>
    </citation>
    <scope>NUCLEOTIDE SEQUENCE [LARGE SCALE GENOMIC DNA]</scope>
    <source>
        <strain evidence="7 8">DSM 45586</strain>
    </source>
</reference>
<organism evidence="7 8">
    <name type="scientific">Corynebacterium epidermidicanis</name>
    <dbReference type="NCBI Taxonomy" id="1050174"/>
    <lineage>
        <taxon>Bacteria</taxon>
        <taxon>Bacillati</taxon>
        <taxon>Actinomycetota</taxon>
        <taxon>Actinomycetes</taxon>
        <taxon>Mycobacteriales</taxon>
        <taxon>Corynebacteriaceae</taxon>
        <taxon>Corynebacterium</taxon>
    </lineage>
</organism>
<evidence type="ECO:0000256" key="5">
    <source>
        <dbReference type="SAM" id="Phobius"/>
    </source>
</evidence>
<evidence type="ECO:0000313" key="8">
    <source>
        <dbReference type="Proteomes" id="UP000035368"/>
    </source>
</evidence>
<feature type="transmembrane region" description="Helical" evidence="5">
    <location>
        <begin position="139"/>
        <end position="155"/>
    </location>
</feature>
<dbReference type="PANTHER" id="PTHR10556:SF35">
    <property type="entry name" value="3-OXO-5-ALPHA-STEROID 4-DEHYDROGENASE FAMILY PROTEIN"/>
    <property type="match status" value="1"/>
</dbReference>
<dbReference type="GO" id="GO:0016020">
    <property type="term" value="C:membrane"/>
    <property type="evidence" value="ECO:0007669"/>
    <property type="project" value="UniProtKB-SubCell"/>
</dbReference>
<dbReference type="PROSITE" id="PS50244">
    <property type="entry name" value="S5A_REDUCTASE"/>
    <property type="match status" value="1"/>
</dbReference>
<feature type="transmembrane region" description="Helical" evidence="5">
    <location>
        <begin position="6"/>
        <end position="24"/>
    </location>
</feature>
<keyword evidence="8" id="KW-1185">Reference proteome</keyword>
<dbReference type="PIRSF" id="PIRSF015596">
    <property type="entry name" value="5_alpha-SR2"/>
    <property type="match status" value="1"/>
</dbReference>
<dbReference type="Proteomes" id="UP000035368">
    <property type="component" value="Chromosome"/>
</dbReference>
<dbReference type="SMR" id="A0A0G3GT01"/>
<evidence type="ECO:0000256" key="4">
    <source>
        <dbReference type="ARBA" id="ARBA00023136"/>
    </source>
</evidence>
<evidence type="ECO:0000256" key="3">
    <source>
        <dbReference type="ARBA" id="ARBA00022989"/>
    </source>
</evidence>
<dbReference type="OrthoDB" id="4688552at2"/>
<dbReference type="GO" id="GO:0008202">
    <property type="term" value="P:steroid metabolic process"/>
    <property type="evidence" value="ECO:0007669"/>
    <property type="project" value="InterPro"/>
</dbReference>